<dbReference type="AlphaFoldDB" id="A0A9P8CI24"/>
<comment type="caution">
    <text evidence="1">The sequence shown here is derived from an EMBL/GenBank/DDBJ whole genome shotgun (WGS) entry which is preliminary data.</text>
</comment>
<evidence type="ECO:0000313" key="2">
    <source>
        <dbReference type="Proteomes" id="UP000887226"/>
    </source>
</evidence>
<reference evidence="1" key="1">
    <citation type="journal article" date="2021" name="IMA Fungus">
        <title>Genomic characterization of three marine fungi, including Emericellopsis atlantica sp. nov. with signatures of a generalist lifestyle and marine biomass degradation.</title>
        <authorList>
            <person name="Hagestad O.C."/>
            <person name="Hou L."/>
            <person name="Andersen J.H."/>
            <person name="Hansen E.H."/>
            <person name="Altermark B."/>
            <person name="Li C."/>
            <person name="Kuhnert E."/>
            <person name="Cox R.J."/>
            <person name="Crous P.W."/>
            <person name="Spatafora J.W."/>
            <person name="Lail K."/>
            <person name="Amirebrahimi M."/>
            <person name="Lipzen A."/>
            <person name="Pangilinan J."/>
            <person name="Andreopoulos W."/>
            <person name="Hayes R.D."/>
            <person name="Ng V."/>
            <person name="Grigoriev I.V."/>
            <person name="Jackson S.A."/>
            <person name="Sutton T.D.S."/>
            <person name="Dobson A.D.W."/>
            <person name="Rama T."/>
        </authorList>
    </citation>
    <scope>NUCLEOTIDE SEQUENCE</scope>
    <source>
        <strain evidence="1">TRa3180A</strain>
    </source>
</reference>
<dbReference type="Proteomes" id="UP000887226">
    <property type="component" value="Unassembled WGS sequence"/>
</dbReference>
<accession>A0A9P8CI24</accession>
<dbReference type="EMBL" id="MU253770">
    <property type="protein sequence ID" value="KAG9247497.1"/>
    <property type="molecule type" value="Genomic_DNA"/>
</dbReference>
<sequence>MTSYINYLAEAFFSEKPVIFEDSNPEQQDSYVYSYITSLRGSLHIAFTGQVPKFHEPGKLRLIWWLVGSGTQGMKDYELRQYEEVYDNFNKLRILPEVARCCILGYKSQNPYAATTQSRLLTDMLDKEIEKTRKERERTVGFGTKPSILDVEDLVKETEKQELERHYRDGEKREKVDV</sequence>
<proteinExistence type="predicted"/>
<name>A0A9P8CI24_9HELO</name>
<gene>
    <name evidence="1" type="ORF">BJ878DRAFT_492143</name>
</gene>
<evidence type="ECO:0000313" key="1">
    <source>
        <dbReference type="EMBL" id="KAG9247497.1"/>
    </source>
</evidence>
<dbReference type="OrthoDB" id="3589080at2759"/>
<protein>
    <submittedName>
        <fullName evidence="1">Uncharacterized protein</fullName>
    </submittedName>
</protein>
<keyword evidence="2" id="KW-1185">Reference proteome</keyword>
<organism evidence="1 2">
    <name type="scientific">Calycina marina</name>
    <dbReference type="NCBI Taxonomy" id="1763456"/>
    <lineage>
        <taxon>Eukaryota</taxon>
        <taxon>Fungi</taxon>
        <taxon>Dikarya</taxon>
        <taxon>Ascomycota</taxon>
        <taxon>Pezizomycotina</taxon>
        <taxon>Leotiomycetes</taxon>
        <taxon>Helotiales</taxon>
        <taxon>Pezizellaceae</taxon>
        <taxon>Calycina</taxon>
    </lineage>
</organism>